<dbReference type="InterPro" id="IPR006461">
    <property type="entry name" value="PLAC_motif_containing"/>
</dbReference>
<evidence type="ECO:0000313" key="4">
    <source>
        <dbReference type="Proteomes" id="UP000215902"/>
    </source>
</evidence>
<proteinExistence type="inferred from homology"/>
<sequence>MAEAAQPPQEDGVIQKQPQQVQQQQPMPGAGSDPYRVGYEQSAGSAGYQMTVVSQQLYVGQSADGLRNWSSSVCGCFDDFESCCLVYWCCPCYMCCCLSHRFGESCCAPFCLSLSGQSASLVYRTKLRAAHGIRGGAIEDCCVTTGCCMACSVCQMKRELDFIEQTTGKPAFARHR</sequence>
<feature type="region of interest" description="Disordered" evidence="2">
    <location>
        <begin position="1"/>
        <end position="31"/>
    </location>
</feature>
<accession>A0A267E5J4</accession>
<evidence type="ECO:0000256" key="2">
    <source>
        <dbReference type="SAM" id="MobiDB-lite"/>
    </source>
</evidence>
<keyword evidence="4" id="KW-1185">Reference proteome</keyword>
<dbReference type="OrthoDB" id="1045822at2759"/>
<dbReference type="PANTHER" id="PTHR15907">
    <property type="entry name" value="DUF614 FAMILY PROTEIN-RELATED"/>
    <property type="match status" value="1"/>
</dbReference>
<dbReference type="EMBL" id="NIVC01002567">
    <property type="protein sequence ID" value="PAA56840.1"/>
    <property type="molecule type" value="Genomic_DNA"/>
</dbReference>
<dbReference type="NCBIfam" id="TIGR01571">
    <property type="entry name" value="A_thal_Cys_rich"/>
    <property type="match status" value="1"/>
</dbReference>
<dbReference type="Pfam" id="PF04749">
    <property type="entry name" value="PLAC8"/>
    <property type="match status" value="1"/>
</dbReference>
<reference evidence="3 4" key="1">
    <citation type="submission" date="2017-06" db="EMBL/GenBank/DDBJ databases">
        <title>A platform for efficient transgenesis in Macrostomum lignano, a flatworm model organism for stem cell research.</title>
        <authorList>
            <person name="Berezikov E."/>
        </authorList>
    </citation>
    <scope>NUCLEOTIDE SEQUENCE [LARGE SCALE GENOMIC DNA]</scope>
    <source>
        <strain evidence="3">DV1</strain>
        <tissue evidence="3">Whole organism</tissue>
    </source>
</reference>
<comment type="caution">
    <text evidence="3">The sequence shown here is derived from an EMBL/GenBank/DDBJ whole genome shotgun (WGS) entry which is preliminary data.</text>
</comment>
<dbReference type="STRING" id="282301.A0A267E5J4"/>
<dbReference type="Proteomes" id="UP000215902">
    <property type="component" value="Unassembled WGS sequence"/>
</dbReference>
<dbReference type="AlphaFoldDB" id="A0A267E5J4"/>
<evidence type="ECO:0000313" key="3">
    <source>
        <dbReference type="EMBL" id="PAA56840.1"/>
    </source>
</evidence>
<feature type="compositionally biased region" description="Low complexity" evidence="2">
    <location>
        <begin position="15"/>
        <end position="28"/>
    </location>
</feature>
<organism evidence="3 4">
    <name type="scientific">Macrostomum lignano</name>
    <dbReference type="NCBI Taxonomy" id="282301"/>
    <lineage>
        <taxon>Eukaryota</taxon>
        <taxon>Metazoa</taxon>
        <taxon>Spiralia</taxon>
        <taxon>Lophotrochozoa</taxon>
        <taxon>Platyhelminthes</taxon>
        <taxon>Rhabditophora</taxon>
        <taxon>Macrostomorpha</taxon>
        <taxon>Macrostomida</taxon>
        <taxon>Macrostomidae</taxon>
        <taxon>Macrostomum</taxon>
    </lineage>
</organism>
<gene>
    <name evidence="3" type="ORF">BOX15_Mlig024191g1</name>
</gene>
<evidence type="ECO:0000256" key="1">
    <source>
        <dbReference type="ARBA" id="ARBA00009024"/>
    </source>
</evidence>
<name>A0A267E5J4_9PLAT</name>
<protein>
    <submittedName>
        <fullName evidence="3">Uncharacterized protein</fullName>
    </submittedName>
</protein>
<comment type="similarity">
    <text evidence="1">Belongs to the cornifelin family.</text>
</comment>